<accession>A0ABQ6M7X1</accession>
<dbReference type="Pfam" id="PF03959">
    <property type="entry name" value="FSH1"/>
    <property type="match status" value="1"/>
</dbReference>
<dbReference type="InterPro" id="IPR006575">
    <property type="entry name" value="RWD_dom"/>
</dbReference>
<sequence>MKVLILHGNRQTHDVLSTRMAALLKKLKKVPLSCTFSTSSPTTNGAIEYPLNPGDDVATRGWWAHDASFSHLDQAFSSLMSLINSERFDGIIGFSQGAKLAYLLSSHPDRASLMPSLSFVILASCYDTHHPSTPVVSFPAPPPSSISLPSLHIIGETDKLIPPSSSLAVAGTFQSPVVHMHKGGHHVPMRAADLNVMVGFVAAAQAAGAQAAAPPPAPSPAPAPAPPPAPPMDPADHEAQSDEIEALQSIFFEDDELIVLSPLSPSPASPPAVLQVQAFTFLSTPVYLHVTLLSTYPSASPPRLSVRHSLSGMEFPSRLERAVLRAARASCEEELGNPSVMGAVYAVREWEEDGGVDRALEDTGIADEEEEGGGEGEEEEDAPAAVSSAEFVPFSETSSFDRPDLLDAEALGLSLACASLASPPAADSPAPDFSRGGSLNVVVGLVGKPSAGKSTFFNAATAFSRQSGGGEGAKVGAAPFTTIDPNLGWAFVPIPDGRDVGSGGADGVGSEFGRDAAGRRLLPVLVKDVAGLVPGAYAGRGKGNKFLDDLTEACALVQITDASGLSDVNGNVLDEVEVSVSDSPVSDVSWIRRELVMWIVNNVLPKFPTVVRRGRGRLHELFTGYRQGRDVLERVLDTLAGDGDETALFETWGRVNVHKLVSCYLAFRFPSVVCLNKMDKPGATERIRDVEASLPVHGCFDCAGVCANAEMDAVKCAIEGAPAVSSDDGVWTVLSKTLALTSAVFVYPVQDLATCASVPVKRVGGGGDVTENHVKSIVARGGVLGRDCPGKCEVCLIMKDGSTVEDLFEYLKGLNAVKGMFVRAEGMRDVGGKSRQLKKDEVLGEDCRIIRIMTNRNRAHEGDAGGGGGGGATKKKVHRTKS</sequence>
<dbReference type="PANTHER" id="PTHR23305:SF1">
    <property type="entry name" value="OBG-TYPE G DOMAIN-CONTAINING PROTEIN"/>
    <property type="match status" value="1"/>
</dbReference>
<dbReference type="InterPro" id="IPR029058">
    <property type="entry name" value="AB_hydrolase_fold"/>
</dbReference>
<dbReference type="Pfam" id="PF01926">
    <property type="entry name" value="MMR_HSR1"/>
    <property type="match status" value="1"/>
</dbReference>
<dbReference type="Pfam" id="PF05773">
    <property type="entry name" value="RWD"/>
    <property type="match status" value="1"/>
</dbReference>
<dbReference type="InterPro" id="IPR027417">
    <property type="entry name" value="P-loop_NTPase"/>
</dbReference>
<protein>
    <recommendedName>
        <fullName evidence="2">RWD domain-containing protein</fullName>
    </recommendedName>
</protein>
<dbReference type="PANTHER" id="PTHR23305">
    <property type="entry name" value="OBG GTPASE FAMILY"/>
    <property type="match status" value="1"/>
</dbReference>
<feature type="region of interest" description="Disordered" evidence="1">
    <location>
        <begin position="858"/>
        <end position="882"/>
    </location>
</feature>
<keyword evidence="4" id="KW-1185">Reference proteome</keyword>
<dbReference type="Gene3D" id="3.40.50.300">
    <property type="entry name" value="P-loop containing nucleotide triphosphate hydrolases"/>
    <property type="match status" value="1"/>
</dbReference>
<evidence type="ECO:0000313" key="4">
    <source>
        <dbReference type="Proteomes" id="UP001165060"/>
    </source>
</evidence>
<dbReference type="SUPFAM" id="SSF52540">
    <property type="entry name" value="P-loop containing nucleoside triphosphate hydrolases"/>
    <property type="match status" value="1"/>
</dbReference>
<dbReference type="CDD" id="cd11605">
    <property type="entry name" value="RWD_DRWD_ELF-like"/>
    <property type="match status" value="1"/>
</dbReference>
<dbReference type="EMBL" id="BRYB01002529">
    <property type="protein sequence ID" value="GMI21187.1"/>
    <property type="molecule type" value="Genomic_DNA"/>
</dbReference>
<reference evidence="3 4" key="1">
    <citation type="journal article" date="2023" name="Commun. Biol.">
        <title>Genome analysis of Parmales, the sister group of diatoms, reveals the evolutionary specialization of diatoms from phago-mixotrophs to photoautotrophs.</title>
        <authorList>
            <person name="Ban H."/>
            <person name="Sato S."/>
            <person name="Yoshikawa S."/>
            <person name="Yamada K."/>
            <person name="Nakamura Y."/>
            <person name="Ichinomiya M."/>
            <person name="Sato N."/>
            <person name="Blanc-Mathieu R."/>
            <person name="Endo H."/>
            <person name="Kuwata A."/>
            <person name="Ogata H."/>
        </authorList>
    </citation>
    <scope>NUCLEOTIDE SEQUENCE [LARGE SCALE GENOMIC DNA]</scope>
</reference>
<feature type="region of interest" description="Disordered" evidence="1">
    <location>
        <begin position="356"/>
        <end position="388"/>
    </location>
</feature>
<dbReference type="PROSITE" id="PS50908">
    <property type="entry name" value="RWD"/>
    <property type="match status" value="1"/>
</dbReference>
<proteinExistence type="predicted"/>
<dbReference type="SUPFAM" id="SSF53474">
    <property type="entry name" value="alpha/beta-Hydrolases"/>
    <property type="match status" value="1"/>
</dbReference>
<evidence type="ECO:0000256" key="1">
    <source>
        <dbReference type="SAM" id="MobiDB-lite"/>
    </source>
</evidence>
<evidence type="ECO:0000259" key="2">
    <source>
        <dbReference type="PROSITE" id="PS50908"/>
    </source>
</evidence>
<dbReference type="InterPro" id="IPR006073">
    <property type="entry name" value="GTP-bd"/>
</dbReference>
<comment type="caution">
    <text evidence="3">The sequence shown here is derived from an EMBL/GenBank/DDBJ whole genome shotgun (WGS) entry which is preliminary data.</text>
</comment>
<gene>
    <name evidence="3" type="ORF">TeGR_g3824</name>
</gene>
<feature type="compositionally biased region" description="Basic residues" evidence="1">
    <location>
        <begin position="873"/>
        <end position="882"/>
    </location>
</feature>
<feature type="region of interest" description="Disordered" evidence="1">
    <location>
        <begin position="211"/>
        <end position="239"/>
    </location>
</feature>
<feature type="compositionally biased region" description="Acidic residues" evidence="1">
    <location>
        <begin position="364"/>
        <end position="382"/>
    </location>
</feature>
<organism evidence="3 4">
    <name type="scientific">Tetraparma gracilis</name>
    <dbReference type="NCBI Taxonomy" id="2962635"/>
    <lineage>
        <taxon>Eukaryota</taxon>
        <taxon>Sar</taxon>
        <taxon>Stramenopiles</taxon>
        <taxon>Ochrophyta</taxon>
        <taxon>Bolidophyceae</taxon>
        <taxon>Parmales</taxon>
        <taxon>Triparmaceae</taxon>
        <taxon>Tetraparma</taxon>
    </lineage>
</organism>
<dbReference type="Proteomes" id="UP001165060">
    <property type="component" value="Unassembled WGS sequence"/>
</dbReference>
<evidence type="ECO:0000313" key="3">
    <source>
        <dbReference type="EMBL" id="GMI21187.1"/>
    </source>
</evidence>
<name>A0ABQ6M7X1_9STRA</name>
<feature type="domain" description="RWD" evidence="2">
    <location>
        <begin position="242"/>
        <end position="354"/>
    </location>
</feature>
<dbReference type="SUPFAM" id="SSF54495">
    <property type="entry name" value="UBC-like"/>
    <property type="match status" value="1"/>
</dbReference>
<dbReference type="Gene3D" id="3.40.50.1820">
    <property type="entry name" value="alpha/beta hydrolase"/>
    <property type="match status" value="1"/>
</dbReference>
<dbReference type="InterPro" id="IPR016135">
    <property type="entry name" value="UBQ-conjugating_enzyme/RWD"/>
</dbReference>
<feature type="compositionally biased region" description="Pro residues" evidence="1">
    <location>
        <begin position="213"/>
        <end position="233"/>
    </location>
</feature>
<dbReference type="Gene3D" id="3.10.110.10">
    <property type="entry name" value="Ubiquitin Conjugating Enzyme"/>
    <property type="match status" value="1"/>
</dbReference>
<dbReference type="InterPro" id="IPR005645">
    <property type="entry name" value="FSH-like_dom"/>
</dbReference>